<dbReference type="NCBIfam" id="TIGR01490">
    <property type="entry name" value="HAD-SF-IB-hyp1"/>
    <property type="match status" value="1"/>
</dbReference>
<dbReference type="InterPro" id="IPR023214">
    <property type="entry name" value="HAD_sf"/>
</dbReference>
<reference evidence="4 5" key="1">
    <citation type="submission" date="2018-06" db="EMBL/GenBank/DDBJ databases">
        <title>Genomic Encyclopedia of Type Strains, Phase III (KMG-III): the genomes of soil and plant-associated and newly described type strains.</title>
        <authorList>
            <person name="Whitman W."/>
        </authorList>
    </citation>
    <scope>NUCLEOTIDE SEQUENCE [LARGE SCALE GENOMIC DNA]</scope>
    <source>
        <strain evidence="4 5">CECT 7730</strain>
    </source>
</reference>
<comment type="caution">
    <text evidence="4">The sequence shown here is derived from an EMBL/GenBank/DDBJ whole genome shotgun (WGS) entry which is preliminary data.</text>
</comment>
<dbReference type="EMBL" id="QKLW01000008">
    <property type="protein sequence ID" value="PYF79528.1"/>
    <property type="molecule type" value="Genomic_DNA"/>
</dbReference>
<keyword evidence="5" id="KW-1185">Reference proteome</keyword>
<accession>A0A318UWJ0</accession>
<name>A0A318UWJ0_9GAMM</name>
<evidence type="ECO:0000256" key="1">
    <source>
        <dbReference type="ARBA" id="ARBA00022723"/>
    </source>
</evidence>
<dbReference type="InterPro" id="IPR050582">
    <property type="entry name" value="HAD-like_SerB"/>
</dbReference>
<gene>
    <name evidence="4" type="ORF">DFP75_10851</name>
</gene>
<evidence type="ECO:0000256" key="2">
    <source>
        <dbReference type="ARBA" id="ARBA00022801"/>
    </source>
</evidence>
<dbReference type="NCBIfam" id="TIGR01488">
    <property type="entry name" value="HAD-SF-IB"/>
    <property type="match status" value="1"/>
</dbReference>
<dbReference type="InterPro" id="IPR036412">
    <property type="entry name" value="HAD-like_sf"/>
</dbReference>
<organism evidence="4 5">
    <name type="scientific">Marinomonas alcarazii</name>
    <dbReference type="NCBI Taxonomy" id="491949"/>
    <lineage>
        <taxon>Bacteria</taxon>
        <taxon>Pseudomonadati</taxon>
        <taxon>Pseudomonadota</taxon>
        <taxon>Gammaproteobacteria</taxon>
        <taxon>Oceanospirillales</taxon>
        <taxon>Oceanospirillaceae</taxon>
        <taxon>Marinomonas</taxon>
    </lineage>
</organism>
<dbReference type="Proteomes" id="UP000247551">
    <property type="component" value="Unassembled WGS sequence"/>
</dbReference>
<keyword evidence="2 4" id="KW-0378">Hydrolase</keyword>
<dbReference type="Gene3D" id="1.20.1440.100">
    <property type="entry name" value="SG protein - dephosphorylation function"/>
    <property type="match status" value="1"/>
</dbReference>
<evidence type="ECO:0000313" key="4">
    <source>
        <dbReference type="EMBL" id="PYF79528.1"/>
    </source>
</evidence>
<dbReference type="GO" id="GO:0046872">
    <property type="term" value="F:metal ion binding"/>
    <property type="evidence" value="ECO:0007669"/>
    <property type="project" value="UniProtKB-KW"/>
</dbReference>
<dbReference type="InterPro" id="IPR006385">
    <property type="entry name" value="HAD_hydro_SerB1"/>
</dbReference>
<dbReference type="PANTHER" id="PTHR43344">
    <property type="entry name" value="PHOSPHOSERINE PHOSPHATASE"/>
    <property type="match status" value="1"/>
</dbReference>
<dbReference type="GO" id="GO:0016787">
    <property type="term" value="F:hydrolase activity"/>
    <property type="evidence" value="ECO:0007669"/>
    <property type="project" value="UniProtKB-KW"/>
</dbReference>
<keyword evidence="1" id="KW-0479">Metal-binding</keyword>
<evidence type="ECO:0000313" key="5">
    <source>
        <dbReference type="Proteomes" id="UP000247551"/>
    </source>
</evidence>
<evidence type="ECO:0000256" key="3">
    <source>
        <dbReference type="ARBA" id="ARBA00022842"/>
    </source>
</evidence>
<dbReference type="Pfam" id="PF12710">
    <property type="entry name" value="HAD"/>
    <property type="match status" value="1"/>
</dbReference>
<dbReference type="RefSeq" id="WP_110576797.1">
    <property type="nucleotide sequence ID" value="NZ_QKLW01000008.1"/>
</dbReference>
<dbReference type="PANTHER" id="PTHR43344:SF13">
    <property type="entry name" value="PHOSPHATASE RV3661-RELATED"/>
    <property type="match status" value="1"/>
</dbReference>
<dbReference type="AlphaFoldDB" id="A0A318UWJ0"/>
<keyword evidence="3" id="KW-0460">Magnesium</keyword>
<dbReference type="SUPFAM" id="SSF56784">
    <property type="entry name" value="HAD-like"/>
    <property type="match status" value="1"/>
</dbReference>
<sequence>MALAFFDLDNTLVAGDTAQAFSEYLAASNLPTPDDFLSVNLAYMEDYDAGRLNLADYMRYTLAPLIQLNAEQVNDVIDAFIKDKVSEMILPKAKATLAKHKAAGDTLVIISATGTHLVAPIARYLGVEHALGVDIEYHNGQITGEIAGVPTFREGKVTRAIEWAEQHHMSMADCFFYSDSHNDLPLLEKASNPIAVDADPILLKVAQERDWPVISLR</sequence>
<dbReference type="CDD" id="cd02612">
    <property type="entry name" value="HAD_PGPPase"/>
    <property type="match status" value="1"/>
</dbReference>
<proteinExistence type="predicted"/>
<protein>
    <submittedName>
        <fullName evidence="4">HAD superfamily hydrolase (TIGR01490 family)</fullName>
    </submittedName>
</protein>
<dbReference type="Gene3D" id="3.40.50.1000">
    <property type="entry name" value="HAD superfamily/HAD-like"/>
    <property type="match status" value="1"/>
</dbReference>